<feature type="chain" id="PRO_5011675079" evidence="1">
    <location>
        <begin position="22"/>
        <end position="409"/>
    </location>
</feature>
<dbReference type="AlphaFoldDB" id="A0A1H9LAD5"/>
<evidence type="ECO:0000313" key="2">
    <source>
        <dbReference type="EMBL" id="SER08157.1"/>
    </source>
</evidence>
<feature type="signal peptide" evidence="1">
    <location>
        <begin position="1"/>
        <end position="21"/>
    </location>
</feature>
<dbReference type="STRING" id="180197.SAMN02982919_01706"/>
<accession>A0A1H9LAD5</accession>
<dbReference type="OrthoDB" id="5763254at2"/>
<keyword evidence="1" id="KW-0732">Signal</keyword>
<sequence length="409" mass="42418">MLKKSLAAALGAMLMAGTAGAVEVAQGGKGDLLIAPVFMTGGGWTSEIKVINTNTVDSAVAKVVFHGPVRSEEVLDFLVFLSPGDVWTGVVQQNADGTVGVSSADPSAMLTPNLSNGCPSTSGATSGLNPTEARFTTPHTVGYATVTESRMIRGLGAAPVAKSAVLAAYSSLCAADTTITTADTDNVLTGSVTLVNPQNGNKLSLPLTALANYDNQTYLKVGDLTAFAGAGKVSTKAQVEDALWASDFAVPFNNTTGNLTFATVTFPTKETYNLSQGTQYTPFPNAVPVSYAVRNEEEEVLGTVGCRVSPCALNPGNSLPNELNIVALAAGGSIAASTASQVNTERFTKGWVNVAIAPEPSDTRSNVNYNNFNQVGAPALVTYIHWDYTLGSLQGTWQYAAKTYAPAAR</sequence>
<keyword evidence="3" id="KW-1185">Reference proteome</keyword>
<gene>
    <name evidence="2" type="ORF">SAMN02982919_01706</name>
</gene>
<evidence type="ECO:0000256" key="1">
    <source>
        <dbReference type="SAM" id="SignalP"/>
    </source>
</evidence>
<dbReference type="RefSeq" id="WP_091455882.1">
    <property type="nucleotide sequence ID" value="NZ_FOGD01000004.1"/>
</dbReference>
<reference evidence="2 3" key="1">
    <citation type="submission" date="2016-10" db="EMBL/GenBank/DDBJ databases">
        <authorList>
            <person name="de Groot N.N."/>
        </authorList>
    </citation>
    <scope>NUCLEOTIDE SEQUENCE [LARGE SCALE GENOMIC DNA]</scope>
    <source>
        <strain evidence="2 3">ATCC 35958</strain>
    </source>
</reference>
<name>A0A1H9LAD5_9BURK</name>
<protein>
    <submittedName>
        <fullName evidence="2">Uncharacterized protein</fullName>
    </submittedName>
</protein>
<proteinExistence type="predicted"/>
<evidence type="ECO:0000313" key="3">
    <source>
        <dbReference type="Proteomes" id="UP000199766"/>
    </source>
</evidence>
<dbReference type="EMBL" id="FOGD01000004">
    <property type="protein sequence ID" value="SER08157.1"/>
    <property type="molecule type" value="Genomic_DNA"/>
</dbReference>
<dbReference type="Proteomes" id="UP000199766">
    <property type="component" value="Unassembled WGS sequence"/>
</dbReference>
<organism evidence="2 3">
    <name type="scientific">Giesbergeria anulus</name>
    <dbReference type="NCBI Taxonomy" id="180197"/>
    <lineage>
        <taxon>Bacteria</taxon>
        <taxon>Pseudomonadati</taxon>
        <taxon>Pseudomonadota</taxon>
        <taxon>Betaproteobacteria</taxon>
        <taxon>Burkholderiales</taxon>
        <taxon>Comamonadaceae</taxon>
        <taxon>Giesbergeria</taxon>
    </lineage>
</organism>